<dbReference type="VEuPathDB" id="TrichDB:TRFO_26411"/>
<evidence type="ECO:0000313" key="2">
    <source>
        <dbReference type="EMBL" id="OHT05803.1"/>
    </source>
</evidence>
<name>A0A1J4K3P1_9EUKA</name>
<gene>
    <name evidence="2" type="ORF">TRFO_26411</name>
</gene>
<evidence type="ECO:0000313" key="3">
    <source>
        <dbReference type="Proteomes" id="UP000179807"/>
    </source>
</evidence>
<dbReference type="SUPFAM" id="SSF49562">
    <property type="entry name" value="C2 domain (Calcium/lipid-binding domain, CaLB)"/>
    <property type="match status" value="1"/>
</dbReference>
<dbReference type="InterPro" id="IPR035892">
    <property type="entry name" value="C2_domain_sf"/>
</dbReference>
<evidence type="ECO:0008006" key="4">
    <source>
        <dbReference type="Google" id="ProtNLM"/>
    </source>
</evidence>
<feature type="compositionally biased region" description="Low complexity" evidence="1">
    <location>
        <begin position="525"/>
        <end position="539"/>
    </location>
</feature>
<protein>
    <recommendedName>
        <fullName evidence="4">C2 domain-containing protein</fullName>
    </recommendedName>
</protein>
<feature type="region of interest" description="Disordered" evidence="1">
    <location>
        <begin position="84"/>
        <end position="134"/>
    </location>
</feature>
<dbReference type="GeneID" id="94839634"/>
<feature type="compositionally biased region" description="Low complexity" evidence="1">
    <location>
        <begin position="117"/>
        <end position="130"/>
    </location>
</feature>
<sequence>MVRNPKRTIVFFCMSRRADVDEMSNKLRQIVQELKNSDVSAGGFDMSASLSDYSDFSDDKLSCVSDISSVASFELTPLKDNFKNYRNAKQNSKKTNRNIPKQSRIPVPAKSKRSDRGSSSSNGSSRNSSGFRLAKPIKCPSPPPVVEVPMNFLAPDLSDYSHACLCVFEGTDFPRSRNGERSTYVVVQLHPDLPPVRSPICFNRTTNAVYNGGFDLNCIGINFSSVVPVVEVFDFISEDQNELLGMAFLQLHMARRVDDVCVVLQDEWIDVFTVNTRIKCGRIKMTLVFHNETDISQFVNRETLKTHPQVSKQQKQQKVEEDKPVLESISVQAVNEPRVENNTLMDNIGELDLSFNYANKAPYVKPNNYVNSGNAYNVQSTPFNNNWNNINQLDSPAAPEKVRINPFQFGPVRRAPIIIKDDEKDDIPVKLPKKPDNYNDYEKIERKPEVIKKVEKPEMVFVDECDLSALSDDIFSNSASSSSSAISSSRVITREHKQVDRRTRVPLQPQQGNIIQRITPEANKPQLQQQPQQQPNDIQQQKRRFARYSDFNWH</sequence>
<proteinExistence type="predicted"/>
<feature type="region of interest" description="Disordered" evidence="1">
    <location>
        <begin position="476"/>
        <end position="543"/>
    </location>
</feature>
<feature type="compositionally biased region" description="Low complexity" evidence="1">
    <location>
        <begin position="476"/>
        <end position="489"/>
    </location>
</feature>
<keyword evidence="3" id="KW-1185">Reference proteome</keyword>
<dbReference type="Proteomes" id="UP000179807">
    <property type="component" value="Unassembled WGS sequence"/>
</dbReference>
<reference evidence="2" key="1">
    <citation type="submission" date="2016-10" db="EMBL/GenBank/DDBJ databases">
        <authorList>
            <person name="Benchimol M."/>
            <person name="Almeida L.G."/>
            <person name="Vasconcelos A.T."/>
            <person name="Perreira-Neves A."/>
            <person name="Rosa I.A."/>
            <person name="Tasca T."/>
            <person name="Bogo M.R."/>
            <person name="de Souza W."/>
        </authorList>
    </citation>
    <scope>NUCLEOTIDE SEQUENCE [LARGE SCALE GENOMIC DNA]</scope>
    <source>
        <strain evidence="2">K</strain>
    </source>
</reference>
<organism evidence="2 3">
    <name type="scientific">Tritrichomonas foetus</name>
    <dbReference type="NCBI Taxonomy" id="1144522"/>
    <lineage>
        <taxon>Eukaryota</taxon>
        <taxon>Metamonada</taxon>
        <taxon>Parabasalia</taxon>
        <taxon>Tritrichomonadida</taxon>
        <taxon>Tritrichomonadidae</taxon>
        <taxon>Tritrichomonas</taxon>
    </lineage>
</organism>
<dbReference type="EMBL" id="MLAK01000746">
    <property type="protein sequence ID" value="OHT05803.1"/>
    <property type="molecule type" value="Genomic_DNA"/>
</dbReference>
<feature type="compositionally biased region" description="Basic and acidic residues" evidence="1">
    <location>
        <begin position="492"/>
        <end position="503"/>
    </location>
</feature>
<comment type="caution">
    <text evidence="2">The sequence shown here is derived from an EMBL/GenBank/DDBJ whole genome shotgun (WGS) entry which is preliminary data.</text>
</comment>
<evidence type="ECO:0000256" key="1">
    <source>
        <dbReference type="SAM" id="MobiDB-lite"/>
    </source>
</evidence>
<dbReference type="AlphaFoldDB" id="A0A1J4K3P1"/>
<accession>A0A1J4K3P1</accession>
<dbReference type="OrthoDB" id="10563777at2759"/>
<dbReference type="RefSeq" id="XP_068358939.1">
    <property type="nucleotide sequence ID" value="XM_068504930.1"/>
</dbReference>